<evidence type="ECO:0000313" key="2">
    <source>
        <dbReference type="EMBL" id="EKG21377.1"/>
    </source>
</evidence>
<organism evidence="2 3">
    <name type="scientific">Macrophomina phaseolina (strain MS6)</name>
    <name type="common">Charcoal rot fungus</name>
    <dbReference type="NCBI Taxonomy" id="1126212"/>
    <lineage>
        <taxon>Eukaryota</taxon>
        <taxon>Fungi</taxon>
        <taxon>Dikarya</taxon>
        <taxon>Ascomycota</taxon>
        <taxon>Pezizomycotina</taxon>
        <taxon>Dothideomycetes</taxon>
        <taxon>Dothideomycetes incertae sedis</taxon>
        <taxon>Botryosphaeriales</taxon>
        <taxon>Botryosphaeriaceae</taxon>
        <taxon>Macrophomina</taxon>
    </lineage>
</organism>
<evidence type="ECO:0000313" key="3">
    <source>
        <dbReference type="Proteomes" id="UP000007129"/>
    </source>
</evidence>
<dbReference type="HOGENOM" id="CLU_1845471_0_0_1"/>
<dbReference type="AlphaFoldDB" id="K2S918"/>
<dbReference type="InParanoid" id="K2S918"/>
<comment type="caution">
    <text evidence="2">The sequence shown here is derived from an EMBL/GenBank/DDBJ whole genome shotgun (WGS) entry which is preliminary data.</text>
</comment>
<feature type="transmembrane region" description="Helical" evidence="1">
    <location>
        <begin position="60"/>
        <end position="83"/>
    </location>
</feature>
<keyword evidence="1" id="KW-0812">Transmembrane</keyword>
<dbReference type="Proteomes" id="UP000007129">
    <property type="component" value="Unassembled WGS sequence"/>
</dbReference>
<dbReference type="VEuPathDB" id="FungiDB:MPH_01369"/>
<dbReference type="EMBL" id="AHHD01000052">
    <property type="protein sequence ID" value="EKG21377.1"/>
    <property type="molecule type" value="Genomic_DNA"/>
</dbReference>
<evidence type="ECO:0000256" key="1">
    <source>
        <dbReference type="SAM" id="Phobius"/>
    </source>
</evidence>
<gene>
    <name evidence="2" type="ORF">MPH_01369</name>
</gene>
<accession>K2S918</accession>
<name>K2S918_MACPH</name>
<keyword evidence="1" id="KW-0472">Membrane</keyword>
<proteinExistence type="predicted"/>
<reference evidence="2 3" key="1">
    <citation type="journal article" date="2012" name="BMC Genomics">
        <title>Tools to kill: Genome of one of the most destructive plant pathogenic fungi Macrophomina phaseolina.</title>
        <authorList>
            <person name="Islam M.S."/>
            <person name="Haque M.S."/>
            <person name="Islam M.M."/>
            <person name="Emdad E.M."/>
            <person name="Halim A."/>
            <person name="Hossen Q.M.M."/>
            <person name="Hossain M.Z."/>
            <person name="Ahmed B."/>
            <person name="Rahim S."/>
            <person name="Rahman M.S."/>
            <person name="Alam M.M."/>
            <person name="Hou S."/>
            <person name="Wan X."/>
            <person name="Saito J.A."/>
            <person name="Alam M."/>
        </authorList>
    </citation>
    <scope>NUCLEOTIDE SEQUENCE [LARGE SCALE GENOMIC DNA]</scope>
    <source>
        <strain evidence="2 3">MS6</strain>
    </source>
</reference>
<sequence length="139" mass="15853">MVCQDRYQHNICFFSSPLIAKHIRASFAQGQRLEVLRRALASGDGTHLWQRESLVGYFDVLMLAHLPTVLACFGYFELLCVFYNSRAILSLQWPSLKLRRYPGMDRMIQRTPKIGLYGGNGPRLSCLHSVVSSLSCQEQ</sequence>
<keyword evidence="1" id="KW-1133">Transmembrane helix</keyword>
<protein>
    <submittedName>
        <fullName evidence="2">Uncharacterized protein</fullName>
    </submittedName>
</protein>